<sequence>MDDQENRSWRQNIRVVGLPEKLEKGNPTIFMESFFEDS</sequence>
<dbReference type="EMBL" id="GBXM01028483">
    <property type="protein sequence ID" value="JAH80094.1"/>
    <property type="molecule type" value="Transcribed_RNA"/>
</dbReference>
<reference evidence="1" key="2">
    <citation type="journal article" date="2015" name="Fish Shellfish Immunol.">
        <title>Early steps in the European eel (Anguilla anguilla)-Vibrio vulnificus interaction in the gills: Role of the RtxA13 toxin.</title>
        <authorList>
            <person name="Callol A."/>
            <person name="Pajuelo D."/>
            <person name="Ebbesson L."/>
            <person name="Teles M."/>
            <person name="MacKenzie S."/>
            <person name="Amaro C."/>
        </authorList>
    </citation>
    <scope>NUCLEOTIDE SEQUENCE</scope>
</reference>
<dbReference type="AlphaFoldDB" id="A0A0E9VPM8"/>
<accession>A0A0E9VPM8</accession>
<evidence type="ECO:0000313" key="1">
    <source>
        <dbReference type="EMBL" id="JAH80094.1"/>
    </source>
</evidence>
<proteinExistence type="predicted"/>
<protein>
    <submittedName>
        <fullName evidence="1">Uncharacterized protein</fullName>
    </submittedName>
</protein>
<name>A0A0E9VPM8_ANGAN</name>
<organism evidence="1">
    <name type="scientific">Anguilla anguilla</name>
    <name type="common">European freshwater eel</name>
    <name type="synonym">Muraena anguilla</name>
    <dbReference type="NCBI Taxonomy" id="7936"/>
    <lineage>
        <taxon>Eukaryota</taxon>
        <taxon>Metazoa</taxon>
        <taxon>Chordata</taxon>
        <taxon>Craniata</taxon>
        <taxon>Vertebrata</taxon>
        <taxon>Euteleostomi</taxon>
        <taxon>Actinopterygii</taxon>
        <taxon>Neopterygii</taxon>
        <taxon>Teleostei</taxon>
        <taxon>Anguilliformes</taxon>
        <taxon>Anguillidae</taxon>
        <taxon>Anguilla</taxon>
    </lineage>
</organism>
<reference evidence="1" key="1">
    <citation type="submission" date="2014-11" db="EMBL/GenBank/DDBJ databases">
        <authorList>
            <person name="Amaro Gonzalez C."/>
        </authorList>
    </citation>
    <scope>NUCLEOTIDE SEQUENCE</scope>
</reference>